<name>G9YJM5_9FIRM</name>
<keyword evidence="2" id="KW-1185">Reference proteome</keyword>
<evidence type="ECO:0000313" key="1">
    <source>
        <dbReference type="EMBL" id="EHM38424.1"/>
    </source>
</evidence>
<sequence length="83" mass="9615">MLGSAVKAADFSILFLQRKAYETRMLYNKMSSPKERMRTHMLTVNYIESLMNIKAECIKNTYETNNAFVYELQIPVTVRTCPG</sequence>
<dbReference type="Proteomes" id="UP000005481">
    <property type="component" value="Unassembled WGS sequence"/>
</dbReference>
<comment type="caution">
    <text evidence="1">The sequence shown here is derived from an EMBL/GenBank/DDBJ whole genome shotgun (WGS) entry which is preliminary data.</text>
</comment>
<dbReference type="AlphaFoldDB" id="G9YJM5"/>
<accession>G9YJM5</accession>
<dbReference type="EMBL" id="AGCJ01000081">
    <property type="protein sequence ID" value="EHM38424.1"/>
    <property type="molecule type" value="Genomic_DNA"/>
</dbReference>
<proteinExistence type="predicted"/>
<reference evidence="1 2" key="1">
    <citation type="submission" date="2011-08" db="EMBL/GenBank/DDBJ databases">
        <authorList>
            <person name="Weinstock G."/>
            <person name="Sodergren E."/>
            <person name="Clifton S."/>
            <person name="Fulton L."/>
            <person name="Fulton B."/>
            <person name="Courtney L."/>
            <person name="Fronick C."/>
            <person name="Harrison M."/>
            <person name="Strong C."/>
            <person name="Farmer C."/>
            <person name="Delahaunty K."/>
            <person name="Markovic C."/>
            <person name="Hall O."/>
            <person name="Minx P."/>
            <person name="Tomlinson C."/>
            <person name="Mitreva M."/>
            <person name="Hou S."/>
            <person name="Chen J."/>
            <person name="Wollam A."/>
            <person name="Pepin K.H."/>
            <person name="Johnson M."/>
            <person name="Bhonagiri V."/>
            <person name="Zhang X."/>
            <person name="Suruliraj S."/>
            <person name="Warren W."/>
            <person name="Chinwalla A."/>
            <person name="Mardis E.R."/>
            <person name="Wilson R.K."/>
        </authorList>
    </citation>
    <scope>NUCLEOTIDE SEQUENCE [LARGE SCALE GENOMIC DNA]</scope>
    <source>
        <strain evidence="1 2">F0357</strain>
    </source>
</reference>
<dbReference type="HOGENOM" id="CLU_2535270_0_0_9"/>
<gene>
    <name evidence="1" type="ORF">HMPREF0080_01878</name>
</gene>
<organism evidence="1 2">
    <name type="scientific">Anaeroglobus geminatus F0357</name>
    <dbReference type="NCBI Taxonomy" id="861450"/>
    <lineage>
        <taxon>Bacteria</taxon>
        <taxon>Bacillati</taxon>
        <taxon>Bacillota</taxon>
        <taxon>Negativicutes</taxon>
        <taxon>Veillonellales</taxon>
        <taxon>Veillonellaceae</taxon>
        <taxon>Anaeroglobus</taxon>
    </lineage>
</organism>
<protein>
    <submittedName>
        <fullName evidence="1">Uncharacterized protein</fullName>
    </submittedName>
</protein>
<evidence type="ECO:0000313" key="2">
    <source>
        <dbReference type="Proteomes" id="UP000005481"/>
    </source>
</evidence>